<dbReference type="Pfam" id="PF01043">
    <property type="entry name" value="SecA_PP_bind"/>
    <property type="match status" value="1"/>
</dbReference>
<evidence type="ECO:0000313" key="16">
    <source>
        <dbReference type="Proteomes" id="UP001521181"/>
    </source>
</evidence>
<keyword evidence="2 11" id="KW-1003">Cell membrane</keyword>
<evidence type="ECO:0000259" key="13">
    <source>
        <dbReference type="PROSITE" id="PS51194"/>
    </source>
</evidence>
<evidence type="ECO:0000259" key="12">
    <source>
        <dbReference type="PROSITE" id="PS51192"/>
    </source>
</evidence>
<dbReference type="InterPro" id="IPR011115">
    <property type="entry name" value="SecA_DEAD"/>
</dbReference>
<evidence type="ECO:0000256" key="5">
    <source>
        <dbReference type="ARBA" id="ARBA00022741"/>
    </source>
</evidence>
<dbReference type="PROSITE" id="PS51192">
    <property type="entry name" value="HELICASE_ATP_BIND_1"/>
    <property type="match status" value="1"/>
</dbReference>
<dbReference type="Gene3D" id="3.90.1440.10">
    <property type="entry name" value="SecA, preprotein cross-linking domain"/>
    <property type="match status" value="1"/>
</dbReference>
<evidence type="ECO:0000313" key="15">
    <source>
        <dbReference type="EMBL" id="MCE5974352.1"/>
    </source>
</evidence>
<reference evidence="15 16" key="1">
    <citation type="submission" date="2021-12" db="EMBL/GenBank/DDBJ databases">
        <title>Sinirhodobacter sp. WL0062 is a bacterium isolated from seawater.</title>
        <authorList>
            <person name="Wang L."/>
            <person name="He W."/>
            <person name="Zhang D.-F."/>
        </authorList>
    </citation>
    <scope>NUCLEOTIDE SEQUENCE [LARGE SCALE GENOMIC DNA]</scope>
    <source>
        <strain evidence="15 16">WL0062</strain>
    </source>
</reference>
<dbReference type="PROSITE" id="PS51196">
    <property type="entry name" value="SECA_MOTOR_DEAD"/>
    <property type="match status" value="1"/>
</dbReference>
<dbReference type="EMBL" id="JAJUOS010000009">
    <property type="protein sequence ID" value="MCE5974352.1"/>
    <property type="molecule type" value="Genomic_DNA"/>
</dbReference>
<proteinExistence type="inferred from homology"/>
<keyword evidence="6 11" id="KW-0067">ATP-binding</keyword>
<keyword evidence="16" id="KW-1185">Reference proteome</keyword>
<dbReference type="Pfam" id="PF07517">
    <property type="entry name" value="SecA_DEAD"/>
    <property type="match status" value="1"/>
</dbReference>
<comment type="subunit">
    <text evidence="11">Monomer and homodimer. Part of the essential Sec protein translocation apparatus which comprises SecA, SecYEG and auxiliary proteins SecDF-YajC and YidC.</text>
</comment>
<dbReference type="InterPro" id="IPR000185">
    <property type="entry name" value="SecA"/>
</dbReference>
<dbReference type="RefSeq" id="WP_233677318.1">
    <property type="nucleotide sequence ID" value="NZ_JAJUOS010000009.1"/>
</dbReference>
<organism evidence="15 16">
    <name type="scientific">Rhodobacter flavimaris</name>
    <dbReference type="NCBI Taxonomy" id="2907145"/>
    <lineage>
        <taxon>Bacteria</taxon>
        <taxon>Pseudomonadati</taxon>
        <taxon>Pseudomonadota</taxon>
        <taxon>Alphaproteobacteria</taxon>
        <taxon>Rhodobacterales</taxon>
        <taxon>Rhodobacter group</taxon>
        <taxon>Rhodobacter</taxon>
    </lineage>
</organism>
<dbReference type="InterPro" id="IPR014001">
    <property type="entry name" value="Helicase_ATP-bd"/>
</dbReference>
<comment type="function">
    <text evidence="11">Part of the Sec protein translocase complex. Interacts with the SecYEG preprotein conducting channel. Has a central role in coupling the hydrolysis of ATP to the transfer of proteins into and across the cell membrane, serving both as a receptor for the preprotein-SecB complex and as an ATP-driven molecular motor driving the stepwise translocation of polypeptide chains across the membrane.</text>
</comment>
<evidence type="ECO:0000256" key="9">
    <source>
        <dbReference type="ARBA" id="ARBA00023010"/>
    </source>
</evidence>
<dbReference type="CDD" id="cd18803">
    <property type="entry name" value="SF2_C_secA"/>
    <property type="match status" value="1"/>
</dbReference>
<evidence type="ECO:0000256" key="3">
    <source>
        <dbReference type="ARBA" id="ARBA00022490"/>
    </source>
</evidence>
<dbReference type="PRINTS" id="PR00906">
    <property type="entry name" value="SECA"/>
</dbReference>
<dbReference type="PANTHER" id="PTHR30612">
    <property type="entry name" value="SECA INNER MEMBRANE COMPONENT OF SEC PROTEIN SECRETION SYSTEM"/>
    <property type="match status" value="1"/>
</dbReference>
<evidence type="ECO:0000256" key="7">
    <source>
        <dbReference type="ARBA" id="ARBA00022927"/>
    </source>
</evidence>
<evidence type="ECO:0000256" key="10">
    <source>
        <dbReference type="ARBA" id="ARBA00023136"/>
    </source>
</evidence>
<dbReference type="HAMAP" id="MF_01382">
    <property type="entry name" value="SecA"/>
    <property type="match status" value="1"/>
</dbReference>
<keyword evidence="10 11" id="KW-0472">Membrane</keyword>
<feature type="binding site" evidence="11">
    <location>
        <position position="115"/>
    </location>
    <ligand>
        <name>ATP</name>
        <dbReference type="ChEBI" id="CHEBI:30616"/>
    </ligand>
</feature>
<keyword evidence="4" id="KW-0997">Cell inner membrane</keyword>
<dbReference type="Gene3D" id="3.40.50.300">
    <property type="entry name" value="P-loop containing nucleotide triphosphate hydrolases"/>
    <property type="match status" value="2"/>
</dbReference>
<dbReference type="PROSITE" id="PS51194">
    <property type="entry name" value="HELICASE_CTER"/>
    <property type="match status" value="1"/>
</dbReference>
<dbReference type="PANTHER" id="PTHR30612:SF0">
    <property type="entry name" value="CHLOROPLAST PROTEIN-TRANSPORTING ATPASE"/>
    <property type="match status" value="1"/>
</dbReference>
<keyword evidence="8 11" id="KW-1278">Translocase</keyword>
<dbReference type="SMART" id="SM00958">
    <property type="entry name" value="SecA_PP_bind"/>
    <property type="match status" value="1"/>
</dbReference>
<gene>
    <name evidence="11" type="primary">secA</name>
    <name evidence="15" type="ORF">LZA78_12735</name>
</gene>
<dbReference type="InterPro" id="IPR014018">
    <property type="entry name" value="SecA_motor_DEAD"/>
</dbReference>
<keyword evidence="5 11" id="KW-0547">Nucleotide-binding</keyword>
<evidence type="ECO:0000256" key="8">
    <source>
        <dbReference type="ARBA" id="ARBA00022967"/>
    </source>
</evidence>
<keyword evidence="1 11" id="KW-0813">Transport</keyword>
<keyword evidence="7 11" id="KW-0653">Protein transport</keyword>
<dbReference type="SUPFAM" id="SSF81767">
    <property type="entry name" value="Pre-protein crosslinking domain of SecA"/>
    <property type="match status" value="1"/>
</dbReference>
<feature type="domain" description="SecA family profile" evidence="14">
    <location>
        <begin position="31"/>
        <end position="621"/>
    </location>
</feature>
<evidence type="ECO:0000256" key="6">
    <source>
        <dbReference type="ARBA" id="ARBA00022840"/>
    </source>
</evidence>
<sequence>MSEKLVQRPGLLTAVYPEREDVRLGTLDRLMAAGVGRLSQLFSVRTATGAGFLRRVGQEEAALGALSEMEFARARVEIAQRLRVAGLREDLVARAFALVRIQAERSLGMRPFDVQLLGGLGMLHGRVVEMDTGEGKTLTASIPAAVMALSAVPVHIVTVNDFLAERDAEWMGPLYRALGLSVGVIVEGLSPEARRAAYACDICYCTNKQVAFDYLKDRLVLEGETRPLHMALEGLSRSTPRRERLLMRGLCYAIVDEADSVLIDEARTPLIITRAGDHSGLEQTYRRAVDIARRLEAPRDYQLREKEWRVQLTDLGKARLRRLSEGFGGVWAAEIHREELARQALSALHLYHRDKHYIVDEAGVQIVDEYTGRLMADRSWERGLHQMIEVKEGCEITGRQETLIRISYQRFFRRYLTLAGMTGTAHEVSGEMRSVYRLRSKRIPTNRKSRRVNLGEHHFATVEQKWRAVLKDVGEHHEAGRPILIGTQSIHASEEVSRILTEAGLAHRVLNARQNADEAHIIAEAGGIGRITVATNMAGRGTDIRIDDAVRAIGGLHVIATGRHDARRIDRQLYGRCGRQGDPGSHVTYVSLEDDLLRVFYGPRLARVIAFFETGSGRVPRLIGGALTRIAQQATEMRHSATRKNLLHADDSLEDLLAFTGRGN</sequence>
<dbReference type="SUPFAM" id="SSF52540">
    <property type="entry name" value="P-loop containing nucleoside triphosphate hydrolases"/>
    <property type="match status" value="2"/>
</dbReference>
<dbReference type="InterPro" id="IPR011130">
    <property type="entry name" value="SecA_preprotein_X-link_dom"/>
</dbReference>
<comment type="catalytic activity">
    <reaction evidence="11">
        <text>ATP + H2O + cellular proteinSide 1 = ADP + phosphate + cellular proteinSide 2.</text>
        <dbReference type="EC" id="7.4.2.8"/>
    </reaction>
</comment>
<feature type="binding site" evidence="11">
    <location>
        <position position="543"/>
    </location>
    <ligand>
        <name>ATP</name>
        <dbReference type="ChEBI" id="CHEBI:30616"/>
    </ligand>
</feature>
<protein>
    <recommendedName>
        <fullName evidence="11">Protein translocase subunit SecA</fullName>
        <ecNumber evidence="11">7.4.2.8</ecNumber>
    </recommendedName>
</protein>
<keyword evidence="3 11" id="KW-0963">Cytoplasm</keyword>
<evidence type="ECO:0000256" key="4">
    <source>
        <dbReference type="ARBA" id="ARBA00022519"/>
    </source>
</evidence>
<dbReference type="InterPro" id="IPR027417">
    <property type="entry name" value="P-loop_NTPase"/>
</dbReference>
<dbReference type="InterPro" id="IPR001650">
    <property type="entry name" value="Helicase_C-like"/>
</dbReference>
<evidence type="ECO:0000256" key="2">
    <source>
        <dbReference type="ARBA" id="ARBA00022475"/>
    </source>
</evidence>
<evidence type="ECO:0000256" key="11">
    <source>
        <dbReference type="HAMAP-Rule" id="MF_01382"/>
    </source>
</evidence>
<accession>A0ABS8YX15</accession>
<comment type="subcellular location">
    <subcellularLocation>
        <location evidence="11">Cell membrane</location>
        <topology evidence="11">Peripheral membrane protein</topology>
        <orientation evidence="11">Cytoplasmic side</orientation>
    </subcellularLocation>
    <subcellularLocation>
        <location evidence="11">Cytoplasm</location>
    </subcellularLocation>
    <text evidence="11">Distribution is 50-50.</text>
</comment>
<comment type="caution">
    <text evidence="15">The sequence shown here is derived from an EMBL/GenBank/DDBJ whole genome shotgun (WGS) entry which is preliminary data.</text>
</comment>
<feature type="binding site" evidence="11">
    <location>
        <begin position="133"/>
        <end position="137"/>
    </location>
    <ligand>
        <name>ATP</name>
        <dbReference type="ChEBI" id="CHEBI:30616"/>
    </ligand>
</feature>
<feature type="domain" description="Helicase ATP-binding" evidence="12">
    <location>
        <begin position="117"/>
        <end position="295"/>
    </location>
</feature>
<evidence type="ECO:0000259" key="14">
    <source>
        <dbReference type="PROSITE" id="PS51196"/>
    </source>
</evidence>
<dbReference type="Proteomes" id="UP001521181">
    <property type="component" value="Unassembled WGS sequence"/>
</dbReference>
<dbReference type="InterPro" id="IPR044722">
    <property type="entry name" value="SecA_SF2_C"/>
</dbReference>
<keyword evidence="9 11" id="KW-0811">Translocation</keyword>
<dbReference type="SMART" id="SM00957">
    <property type="entry name" value="SecA_DEAD"/>
    <property type="match status" value="1"/>
</dbReference>
<dbReference type="InterPro" id="IPR036670">
    <property type="entry name" value="SecA_X-link_sf"/>
</dbReference>
<dbReference type="Pfam" id="PF21090">
    <property type="entry name" value="P-loop_SecA"/>
    <property type="match status" value="2"/>
</dbReference>
<dbReference type="CDD" id="cd17928">
    <property type="entry name" value="DEXDc_SecA"/>
    <property type="match status" value="1"/>
</dbReference>
<evidence type="ECO:0000256" key="1">
    <source>
        <dbReference type="ARBA" id="ARBA00022448"/>
    </source>
</evidence>
<comment type="similarity">
    <text evidence="11">Belongs to the SecA family.</text>
</comment>
<dbReference type="EC" id="7.4.2.8" evidence="11"/>
<name>A0ABS8YX15_9RHOB</name>
<feature type="domain" description="Helicase C-terminal" evidence="13">
    <location>
        <begin position="461"/>
        <end position="627"/>
    </location>
</feature>